<keyword evidence="3 9" id="KW-0813">Transport</keyword>
<dbReference type="Gene3D" id="1.10.3720.10">
    <property type="entry name" value="MetI-like"/>
    <property type="match status" value="1"/>
</dbReference>
<proteinExistence type="inferred from homology"/>
<feature type="transmembrane region" description="Helical" evidence="9">
    <location>
        <begin position="74"/>
        <end position="98"/>
    </location>
</feature>
<dbReference type="PROSITE" id="PS50928">
    <property type="entry name" value="ABC_TM1"/>
    <property type="match status" value="1"/>
</dbReference>
<evidence type="ECO:0000256" key="8">
    <source>
        <dbReference type="ARBA" id="ARBA00023136"/>
    </source>
</evidence>
<evidence type="ECO:0000313" key="12">
    <source>
        <dbReference type="Proteomes" id="UP000602745"/>
    </source>
</evidence>
<dbReference type="AlphaFoldDB" id="A0A8J2YF73"/>
<dbReference type="InterPro" id="IPR035906">
    <property type="entry name" value="MetI-like_sf"/>
</dbReference>
<comment type="subcellular location">
    <subcellularLocation>
        <location evidence="1">Cell inner membrane</location>
        <topology evidence="1">Multi-pass membrane protein</topology>
    </subcellularLocation>
    <subcellularLocation>
        <location evidence="9">Cell membrane</location>
        <topology evidence="9">Multi-pass membrane protein</topology>
    </subcellularLocation>
</comment>
<evidence type="ECO:0000256" key="4">
    <source>
        <dbReference type="ARBA" id="ARBA00022475"/>
    </source>
</evidence>
<protein>
    <recommendedName>
        <fullName evidence="10">ABC transmembrane type-1 domain-containing protein</fullName>
    </recommendedName>
</protein>
<evidence type="ECO:0000256" key="3">
    <source>
        <dbReference type="ARBA" id="ARBA00022448"/>
    </source>
</evidence>
<dbReference type="EMBL" id="BMCP01000001">
    <property type="protein sequence ID" value="GGE28152.1"/>
    <property type="molecule type" value="Genomic_DNA"/>
</dbReference>
<feature type="domain" description="ABC transmembrane type-1" evidence="10">
    <location>
        <begin position="21"/>
        <end position="207"/>
    </location>
</feature>
<evidence type="ECO:0000313" key="11">
    <source>
        <dbReference type="EMBL" id="GGE28152.1"/>
    </source>
</evidence>
<comment type="caution">
    <text evidence="11">The sequence shown here is derived from an EMBL/GenBank/DDBJ whole genome shotgun (WGS) entry which is preliminary data.</text>
</comment>
<evidence type="ECO:0000256" key="7">
    <source>
        <dbReference type="ARBA" id="ARBA00022989"/>
    </source>
</evidence>
<keyword evidence="7 9" id="KW-1133">Transmembrane helix</keyword>
<evidence type="ECO:0000256" key="1">
    <source>
        <dbReference type="ARBA" id="ARBA00004429"/>
    </source>
</evidence>
<dbReference type="GO" id="GO:0006865">
    <property type="term" value="P:amino acid transport"/>
    <property type="evidence" value="ECO:0007669"/>
    <property type="project" value="UniProtKB-KW"/>
</dbReference>
<dbReference type="GO" id="GO:0022857">
    <property type="term" value="F:transmembrane transporter activity"/>
    <property type="evidence" value="ECO:0007669"/>
    <property type="project" value="InterPro"/>
</dbReference>
<dbReference type="InterPro" id="IPR043429">
    <property type="entry name" value="ArtM/GltK/GlnP/TcyL/YhdX-like"/>
</dbReference>
<keyword evidence="5 9" id="KW-0812">Transmembrane</keyword>
<accession>A0A8J2YF73</accession>
<evidence type="ECO:0000256" key="2">
    <source>
        <dbReference type="ARBA" id="ARBA00010072"/>
    </source>
</evidence>
<reference evidence="11" key="1">
    <citation type="journal article" date="2014" name="Int. J. Syst. Evol. Microbiol.">
        <title>Complete genome sequence of Corynebacterium casei LMG S-19264T (=DSM 44701T), isolated from a smear-ripened cheese.</title>
        <authorList>
            <consortium name="US DOE Joint Genome Institute (JGI-PGF)"/>
            <person name="Walter F."/>
            <person name="Albersmeier A."/>
            <person name="Kalinowski J."/>
            <person name="Ruckert C."/>
        </authorList>
    </citation>
    <scope>NUCLEOTIDE SEQUENCE</scope>
    <source>
        <strain evidence="11">CCM 7684</strain>
    </source>
</reference>
<feature type="transmembrane region" description="Helical" evidence="9">
    <location>
        <begin position="20"/>
        <end position="45"/>
    </location>
</feature>
<dbReference type="RefSeq" id="WP_188407785.1">
    <property type="nucleotide sequence ID" value="NZ_BMCP01000001.1"/>
</dbReference>
<dbReference type="InterPro" id="IPR000515">
    <property type="entry name" value="MetI-like"/>
</dbReference>
<dbReference type="InterPro" id="IPR010065">
    <property type="entry name" value="AA_ABC_transptr_permease_3TM"/>
</dbReference>
<dbReference type="Pfam" id="PF00528">
    <property type="entry name" value="BPD_transp_1"/>
    <property type="match status" value="1"/>
</dbReference>
<sequence length="225" mass="24379">MSYQFDWTPIWQNRQLIADGLLTTILLSLAGLVLALCLGLIVGTLGASRSRAGRLVAGVFVECMRNVPLLIHMYFWYMALAFLRLPPFLCAVLGLTFYSSAYVAEVVRAGIGGISRGQTQAAEASGLRPWQVRLLVIYPQALRNIAPSLASLSSQLIKDSSLASVIAVAELTYQAGSIEGQTFRTFEVYITIALLYLALVTLVTRGLMSIPGLREPPAVAKVSDV</sequence>
<comment type="similarity">
    <text evidence="2">Belongs to the binding-protein-dependent transport system permease family. HisMQ subfamily.</text>
</comment>
<dbReference type="PANTHER" id="PTHR30614">
    <property type="entry name" value="MEMBRANE COMPONENT OF AMINO ACID ABC TRANSPORTER"/>
    <property type="match status" value="1"/>
</dbReference>
<dbReference type="CDD" id="cd06261">
    <property type="entry name" value="TM_PBP2"/>
    <property type="match status" value="1"/>
</dbReference>
<evidence type="ECO:0000256" key="6">
    <source>
        <dbReference type="ARBA" id="ARBA00022970"/>
    </source>
</evidence>
<evidence type="ECO:0000256" key="9">
    <source>
        <dbReference type="RuleBase" id="RU363032"/>
    </source>
</evidence>
<dbReference type="PANTHER" id="PTHR30614:SF0">
    <property type="entry name" value="L-CYSTINE TRANSPORT SYSTEM PERMEASE PROTEIN TCYL"/>
    <property type="match status" value="1"/>
</dbReference>
<dbReference type="GO" id="GO:0043190">
    <property type="term" value="C:ATP-binding cassette (ABC) transporter complex"/>
    <property type="evidence" value="ECO:0007669"/>
    <property type="project" value="InterPro"/>
</dbReference>
<keyword evidence="12" id="KW-1185">Reference proteome</keyword>
<name>A0A8J2YF73_9RHOB</name>
<evidence type="ECO:0000256" key="5">
    <source>
        <dbReference type="ARBA" id="ARBA00022692"/>
    </source>
</evidence>
<gene>
    <name evidence="11" type="ORF">GCM10007276_01670</name>
</gene>
<organism evidence="11 12">
    <name type="scientific">Agaricicola taiwanensis</name>
    <dbReference type="NCBI Taxonomy" id="591372"/>
    <lineage>
        <taxon>Bacteria</taxon>
        <taxon>Pseudomonadati</taxon>
        <taxon>Pseudomonadota</taxon>
        <taxon>Alphaproteobacteria</taxon>
        <taxon>Rhodobacterales</taxon>
        <taxon>Paracoccaceae</taxon>
        <taxon>Agaricicola</taxon>
    </lineage>
</organism>
<keyword evidence="6" id="KW-0029">Amino-acid transport</keyword>
<evidence type="ECO:0000259" key="10">
    <source>
        <dbReference type="PROSITE" id="PS50928"/>
    </source>
</evidence>
<feature type="transmembrane region" description="Helical" evidence="9">
    <location>
        <begin position="188"/>
        <end position="208"/>
    </location>
</feature>
<dbReference type="NCBIfam" id="TIGR01726">
    <property type="entry name" value="HEQRo_perm_3TM"/>
    <property type="match status" value="1"/>
</dbReference>
<dbReference type="Proteomes" id="UP000602745">
    <property type="component" value="Unassembled WGS sequence"/>
</dbReference>
<keyword evidence="4" id="KW-1003">Cell membrane</keyword>
<keyword evidence="8 9" id="KW-0472">Membrane</keyword>
<dbReference type="SUPFAM" id="SSF161098">
    <property type="entry name" value="MetI-like"/>
    <property type="match status" value="1"/>
</dbReference>
<reference evidence="11" key="2">
    <citation type="submission" date="2020-09" db="EMBL/GenBank/DDBJ databases">
        <authorList>
            <person name="Sun Q."/>
            <person name="Sedlacek I."/>
        </authorList>
    </citation>
    <scope>NUCLEOTIDE SEQUENCE</scope>
    <source>
        <strain evidence="11">CCM 7684</strain>
    </source>
</reference>